<dbReference type="AlphaFoldDB" id="A0AAN8UGH7"/>
<dbReference type="Proteomes" id="UP001371456">
    <property type="component" value="Unassembled WGS sequence"/>
</dbReference>
<evidence type="ECO:0000256" key="8">
    <source>
        <dbReference type="PROSITE-ProRule" id="PRU00175"/>
    </source>
</evidence>
<reference evidence="10 11" key="1">
    <citation type="submission" date="2024-02" db="EMBL/GenBank/DDBJ databases">
        <title>de novo genome assembly of Solanum bulbocastanum strain 11H21.</title>
        <authorList>
            <person name="Hosaka A.J."/>
        </authorList>
    </citation>
    <scope>NUCLEOTIDE SEQUENCE [LARGE SCALE GENOMIC DNA]</scope>
    <source>
        <tissue evidence="10">Young leaves</tissue>
    </source>
</reference>
<evidence type="ECO:0000259" key="9">
    <source>
        <dbReference type="PROSITE" id="PS50089"/>
    </source>
</evidence>
<evidence type="ECO:0000256" key="6">
    <source>
        <dbReference type="ARBA" id="ARBA00022786"/>
    </source>
</evidence>
<dbReference type="PANTHER" id="PTHR22937:SF159">
    <property type="entry name" value="RING-TYPE E3 UBIQUITIN TRANSFERASE"/>
    <property type="match status" value="1"/>
</dbReference>
<dbReference type="EC" id="2.3.2.27" evidence="2"/>
<evidence type="ECO:0000256" key="5">
    <source>
        <dbReference type="ARBA" id="ARBA00022771"/>
    </source>
</evidence>
<protein>
    <recommendedName>
        <fullName evidence="2">RING-type E3 ubiquitin transferase</fullName>
        <ecNumber evidence="2">2.3.2.27</ecNumber>
    </recommendedName>
</protein>
<keyword evidence="6" id="KW-0833">Ubl conjugation pathway</keyword>
<dbReference type="GO" id="GO:0005634">
    <property type="term" value="C:nucleus"/>
    <property type="evidence" value="ECO:0007669"/>
    <property type="project" value="TreeGrafter"/>
</dbReference>
<comment type="catalytic activity">
    <reaction evidence="1">
        <text>S-ubiquitinyl-[E2 ubiquitin-conjugating enzyme]-L-cysteine + [acceptor protein]-L-lysine = [E2 ubiquitin-conjugating enzyme]-L-cysteine + N(6)-ubiquitinyl-[acceptor protein]-L-lysine.</text>
        <dbReference type="EC" id="2.3.2.27"/>
    </reaction>
</comment>
<dbReference type="PANTHER" id="PTHR22937">
    <property type="entry name" value="E3 UBIQUITIN-PROTEIN LIGASE RNF165"/>
    <property type="match status" value="1"/>
</dbReference>
<evidence type="ECO:0000313" key="10">
    <source>
        <dbReference type="EMBL" id="KAK6804891.1"/>
    </source>
</evidence>
<dbReference type="PROSITE" id="PS50089">
    <property type="entry name" value="ZF_RING_2"/>
    <property type="match status" value="1"/>
</dbReference>
<comment type="caution">
    <text evidence="10">The sequence shown here is derived from an EMBL/GenBank/DDBJ whole genome shotgun (WGS) entry which is preliminary data.</text>
</comment>
<proteinExistence type="predicted"/>
<dbReference type="GO" id="GO:0008270">
    <property type="term" value="F:zinc ion binding"/>
    <property type="evidence" value="ECO:0007669"/>
    <property type="project" value="UniProtKB-KW"/>
</dbReference>
<accession>A0AAN8UGH7</accession>
<feature type="domain" description="RING-type" evidence="9">
    <location>
        <begin position="127"/>
        <end position="169"/>
    </location>
</feature>
<sequence length="175" mass="20342">MSSFDYFFNQTIGEFIDQHQLQPNNHYLLDHNSTLTGPDYHIYYHIYYQLSSFDQPTSELIDDDDVTTESESHDDVDVDDIIYLLSLLEATVSYEEGNEEEDEVEEVTDMMKTRIHCGTNDGEEIICVICQCEYENDETIGTLECQHEYHESCIKEWLLKGKRSCPICRSSVLPS</sequence>
<dbReference type="InterPro" id="IPR045191">
    <property type="entry name" value="MBR1/2-like"/>
</dbReference>
<keyword evidence="5 8" id="KW-0863">Zinc-finger</keyword>
<keyword evidence="4" id="KW-0479">Metal-binding</keyword>
<evidence type="ECO:0000256" key="2">
    <source>
        <dbReference type="ARBA" id="ARBA00012483"/>
    </source>
</evidence>
<keyword evidence="11" id="KW-1185">Reference proteome</keyword>
<keyword evidence="7" id="KW-0862">Zinc</keyword>
<evidence type="ECO:0000256" key="1">
    <source>
        <dbReference type="ARBA" id="ARBA00000900"/>
    </source>
</evidence>
<evidence type="ECO:0000256" key="3">
    <source>
        <dbReference type="ARBA" id="ARBA00022679"/>
    </source>
</evidence>
<dbReference type="EMBL" id="JBANQN010000001">
    <property type="protein sequence ID" value="KAK6804891.1"/>
    <property type="molecule type" value="Genomic_DNA"/>
</dbReference>
<dbReference type="Pfam" id="PF13639">
    <property type="entry name" value="zf-RING_2"/>
    <property type="match status" value="1"/>
</dbReference>
<dbReference type="InterPro" id="IPR013083">
    <property type="entry name" value="Znf_RING/FYVE/PHD"/>
</dbReference>
<organism evidence="10 11">
    <name type="scientific">Solanum bulbocastanum</name>
    <name type="common">Wild potato</name>
    <dbReference type="NCBI Taxonomy" id="147425"/>
    <lineage>
        <taxon>Eukaryota</taxon>
        <taxon>Viridiplantae</taxon>
        <taxon>Streptophyta</taxon>
        <taxon>Embryophyta</taxon>
        <taxon>Tracheophyta</taxon>
        <taxon>Spermatophyta</taxon>
        <taxon>Magnoliopsida</taxon>
        <taxon>eudicotyledons</taxon>
        <taxon>Gunneridae</taxon>
        <taxon>Pentapetalae</taxon>
        <taxon>asterids</taxon>
        <taxon>lamiids</taxon>
        <taxon>Solanales</taxon>
        <taxon>Solanaceae</taxon>
        <taxon>Solanoideae</taxon>
        <taxon>Solaneae</taxon>
        <taxon>Solanum</taxon>
    </lineage>
</organism>
<keyword evidence="3" id="KW-0808">Transferase</keyword>
<evidence type="ECO:0000256" key="7">
    <source>
        <dbReference type="ARBA" id="ARBA00022833"/>
    </source>
</evidence>
<dbReference type="SUPFAM" id="SSF57850">
    <property type="entry name" value="RING/U-box"/>
    <property type="match status" value="1"/>
</dbReference>
<dbReference type="GO" id="GO:0061630">
    <property type="term" value="F:ubiquitin protein ligase activity"/>
    <property type="evidence" value="ECO:0007669"/>
    <property type="project" value="UniProtKB-EC"/>
</dbReference>
<dbReference type="SMART" id="SM00184">
    <property type="entry name" value="RING"/>
    <property type="match status" value="1"/>
</dbReference>
<dbReference type="InterPro" id="IPR001841">
    <property type="entry name" value="Znf_RING"/>
</dbReference>
<evidence type="ECO:0000256" key="4">
    <source>
        <dbReference type="ARBA" id="ARBA00022723"/>
    </source>
</evidence>
<gene>
    <name evidence="10" type="ORF">RDI58_002675</name>
</gene>
<dbReference type="Gene3D" id="3.30.40.10">
    <property type="entry name" value="Zinc/RING finger domain, C3HC4 (zinc finger)"/>
    <property type="match status" value="1"/>
</dbReference>
<evidence type="ECO:0000313" key="11">
    <source>
        <dbReference type="Proteomes" id="UP001371456"/>
    </source>
</evidence>
<name>A0AAN8UGH7_SOLBU</name>